<protein>
    <recommendedName>
        <fullName evidence="3">DUF7587 domain-containing protein</fullName>
    </recommendedName>
</protein>
<feature type="compositionally biased region" description="Acidic residues" evidence="1">
    <location>
        <begin position="393"/>
        <end position="406"/>
    </location>
</feature>
<accession>A0A067PPJ3</accession>
<gene>
    <name evidence="4" type="ORF">JAAARDRAFT_36195</name>
</gene>
<dbReference type="HOGENOM" id="CLU_028548_0_0_1"/>
<keyword evidence="2" id="KW-0472">Membrane</keyword>
<evidence type="ECO:0000256" key="2">
    <source>
        <dbReference type="SAM" id="Phobius"/>
    </source>
</evidence>
<feature type="compositionally biased region" description="Low complexity" evidence="1">
    <location>
        <begin position="490"/>
        <end position="499"/>
    </location>
</feature>
<dbReference type="STRING" id="933084.A0A067PPJ3"/>
<evidence type="ECO:0000256" key="1">
    <source>
        <dbReference type="SAM" id="MobiDB-lite"/>
    </source>
</evidence>
<name>A0A067PPJ3_9AGAM</name>
<keyword evidence="2" id="KW-0812">Transmembrane</keyword>
<dbReference type="EMBL" id="KL197721">
    <property type="protein sequence ID" value="KDQ56704.1"/>
    <property type="molecule type" value="Genomic_DNA"/>
</dbReference>
<feature type="region of interest" description="Disordered" evidence="1">
    <location>
        <begin position="427"/>
        <end position="512"/>
    </location>
</feature>
<reference evidence="5" key="1">
    <citation type="journal article" date="2014" name="Proc. Natl. Acad. Sci. U.S.A.">
        <title>Extensive sampling of basidiomycete genomes demonstrates inadequacy of the white-rot/brown-rot paradigm for wood decay fungi.</title>
        <authorList>
            <person name="Riley R."/>
            <person name="Salamov A.A."/>
            <person name="Brown D.W."/>
            <person name="Nagy L.G."/>
            <person name="Floudas D."/>
            <person name="Held B.W."/>
            <person name="Levasseur A."/>
            <person name="Lombard V."/>
            <person name="Morin E."/>
            <person name="Otillar R."/>
            <person name="Lindquist E.A."/>
            <person name="Sun H."/>
            <person name="LaButti K.M."/>
            <person name="Schmutz J."/>
            <person name="Jabbour D."/>
            <person name="Luo H."/>
            <person name="Baker S.E."/>
            <person name="Pisabarro A.G."/>
            <person name="Walton J.D."/>
            <person name="Blanchette R.A."/>
            <person name="Henrissat B."/>
            <person name="Martin F."/>
            <person name="Cullen D."/>
            <person name="Hibbett D.S."/>
            <person name="Grigoriev I.V."/>
        </authorList>
    </citation>
    <scope>NUCLEOTIDE SEQUENCE [LARGE SCALE GENOMIC DNA]</scope>
    <source>
        <strain evidence="5">MUCL 33604</strain>
    </source>
</reference>
<dbReference type="AlphaFoldDB" id="A0A067PPJ3"/>
<dbReference type="InterPro" id="IPR056009">
    <property type="entry name" value="DUF7587"/>
</dbReference>
<feature type="region of interest" description="Disordered" evidence="1">
    <location>
        <begin position="373"/>
        <end position="414"/>
    </location>
</feature>
<dbReference type="Pfam" id="PF24494">
    <property type="entry name" value="DUF7587"/>
    <property type="match status" value="1"/>
</dbReference>
<evidence type="ECO:0000313" key="4">
    <source>
        <dbReference type="EMBL" id="KDQ56704.1"/>
    </source>
</evidence>
<feature type="transmembrane region" description="Helical" evidence="2">
    <location>
        <begin position="525"/>
        <end position="545"/>
    </location>
</feature>
<dbReference type="InParanoid" id="A0A067PPJ3"/>
<proteinExistence type="predicted"/>
<evidence type="ECO:0000259" key="3">
    <source>
        <dbReference type="Pfam" id="PF24494"/>
    </source>
</evidence>
<keyword evidence="5" id="KW-1185">Reference proteome</keyword>
<feature type="compositionally biased region" description="Low complexity" evidence="1">
    <location>
        <begin position="222"/>
        <end position="234"/>
    </location>
</feature>
<sequence>MTHPHSQSAGSRREPDVLPQYGFGTELSFDKIVENNPFLFRVYTPRPLSPFFDSTDPFFVGQSFREKTDVRPSTVTYDDAVRHLDWTTRSTSPFISASYSFAWAIWEAVRRYKINVKHDVEIAIIDAKAVAGRAVTALEVLSNCEPDERHENHWKFYRFAHEAQDVLVFGYIPGTAVLASIPLLSILPSLPSYFLRNPITPDLASSNLPHPLKPLRPHLPHSRSSSLSSTSTISSDPFSELLWDTTQRKYSYRQFCRDASDKFHRGSSERRLADTTAGSVRLAVCLMRPWFHEKSMDDMEWGTEMLYRLALLIASWPGRWWIRDHVEVPEILRDMVDLIGEEIREARRAAVSKEVDRLQGIVEDLGWLLKQKSDSSERSEMNAEGSDAPASDHDEEDTLKDSDDEASVLGHHDQKKQVVFEKSVRFAPLPSHGTDEKSIQVTPGPEDSSSSHPHMPSFDKSIQVSSLDDPVEIPSVEKSVQTVPVEESSRSSGSAVSREVQPKSSPHHAWTESLEESDGFSLSSAAQSAITGFLVGTFAALCILAPHRREIMTHIT</sequence>
<dbReference type="Proteomes" id="UP000027265">
    <property type="component" value="Unassembled WGS sequence"/>
</dbReference>
<dbReference type="OrthoDB" id="3359845at2759"/>
<organism evidence="4 5">
    <name type="scientific">Jaapia argillacea MUCL 33604</name>
    <dbReference type="NCBI Taxonomy" id="933084"/>
    <lineage>
        <taxon>Eukaryota</taxon>
        <taxon>Fungi</taxon>
        <taxon>Dikarya</taxon>
        <taxon>Basidiomycota</taxon>
        <taxon>Agaricomycotina</taxon>
        <taxon>Agaricomycetes</taxon>
        <taxon>Agaricomycetidae</taxon>
        <taxon>Jaapiales</taxon>
        <taxon>Jaapiaceae</taxon>
        <taxon>Jaapia</taxon>
    </lineage>
</organism>
<feature type="domain" description="DUF7587" evidence="3">
    <location>
        <begin position="36"/>
        <end position="184"/>
    </location>
</feature>
<keyword evidence="2" id="KW-1133">Transmembrane helix</keyword>
<evidence type="ECO:0000313" key="5">
    <source>
        <dbReference type="Proteomes" id="UP000027265"/>
    </source>
</evidence>
<feature type="region of interest" description="Disordered" evidence="1">
    <location>
        <begin position="214"/>
        <end position="234"/>
    </location>
</feature>